<organism evidence="1 2">
    <name type="scientific">Lepagella muris</name>
    <dbReference type="NCBI Taxonomy" id="3032870"/>
    <lineage>
        <taxon>Bacteria</taxon>
        <taxon>Pseudomonadati</taxon>
        <taxon>Bacteroidota</taxon>
        <taxon>Bacteroidia</taxon>
        <taxon>Bacteroidales</taxon>
        <taxon>Muribaculaceae</taxon>
        <taxon>Lepagella</taxon>
    </lineage>
</organism>
<sequence>MKTSKINMLLPLMLPLFTTSCYQDIDLDGYREQNGENLLTINSIINPDSTISVAATRTYFFSDIHNERSYIEDLDIELYLNGKSVGEMTFDKTSYMYISDIKPAECDNVEIRTSYKDSLVSAADIVPKKVGIESVSVSRQGPLSIYTDRDYVFTYNITFTDPVGEDNFYFLQYDASDWRKGVGMGERDFTYEYVFQQLARHINANVPGWEPYSPDGLPFSDHGIEGKKHTLMVKEIVQGGNGRDLTSYSEMNRRFKLFSISRDYYNYLLSVIYNDSESEGLHGGMIDLGITEPIKYFSNINGGIGIVAAYTLDETEVDVMNIVGRFPK</sequence>
<dbReference type="Proteomes" id="UP000306319">
    <property type="component" value="Unassembled WGS sequence"/>
</dbReference>
<protein>
    <submittedName>
        <fullName evidence="1">DUF4249 domain-containing protein</fullName>
    </submittedName>
</protein>
<gene>
    <name evidence="1" type="ORF">E5331_04710</name>
</gene>
<keyword evidence="2" id="KW-1185">Reference proteome</keyword>
<evidence type="ECO:0000313" key="1">
    <source>
        <dbReference type="EMBL" id="TGY80089.1"/>
    </source>
</evidence>
<comment type="caution">
    <text evidence="1">The sequence shown here is derived from an EMBL/GenBank/DDBJ whole genome shotgun (WGS) entry which is preliminary data.</text>
</comment>
<dbReference type="EMBL" id="SRYB01000004">
    <property type="protein sequence ID" value="TGY80089.1"/>
    <property type="molecule type" value="Genomic_DNA"/>
</dbReference>
<reference evidence="1" key="1">
    <citation type="submission" date="2019-04" db="EMBL/GenBank/DDBJ databases">
        <title>Microbes associate with the intestines of laboratory mice.</title>
        <authorList>
            <person name="Navarre W."/>
            <person name="Wong E."/>
            <person name="Huang K."/>
            <person name="Tropini C."/>
            <person name="Ng K."/>
            <person name="Yu B."/>
        </authorList>
    </citation>
    <scope>NUCLEOTIDE SEQUENCE</scope>
    <source>
        <strain evidence="1">NM04_E33</strain>
    </source>
</reference>
<accession>A0AC61RJK3</accession>
<evidence type="ECO:0000313" key="2">
    <source>
        <dbReference type="Proteomes" id="UP000306319"/>
    </source>
</evidence>
<name>A0AC61RJK3_9BACT</name>
<proteinExistence type="predicted"/>